<dbReference type="InterPro" id="IPR030677">
    <property type="entry name" value="Nnr"/>
</dbReference>
<comment type="catalytic activity">
    <reaction evidence="1 18 19">
        <text>(6R)-NADHX = (6S)-NADHX</text>
        <dbReference type="Rhea" id="RHEA:32215"/>
        <dbReference type="ChEBI" id="CHEBI:64074"/>
        <dbReference type="ChEBI" id="CHEBI:64075"/>
        <dbReference type="EC" id="5.1.99.6"/>
    </reaction>
</comment>
<dbReference type="STRING" id="134849.SAMN05443668_105475"/>
<comment type="function">
    <text evidence="18">Catalyzes the epimerization of the S- and R-forms of NAD(P)HX, a damaged form of NAD(P)H that is a result of enzymatic or heat-dependent hydration. This is a prerequisite for the S-specific NAD(P)H-hydrate dehydratase to allow the repair of both epimers of NAD(P)HX.</text>
</comment>
<evidence type="ECO:0000259" key="20">
    <source>
        <dbReference type="PROSITE" id="PS51383"/>
    </source>
</evidence>
<dbReference type="PANTHER" id="PTHR12592">
    <property type="entry name" value="ATP-DEPENDENT (S)-NAD(P)H-HYDRATE DEHYDRATASE FAMILY MEMBER"/>
    <property type="match status" value="1"/>
</dbReference>
<dbReference type="InterPro" id="IPR004443">
    <property type="entry name" value="YjeF_N_dom"/>
</dbReference>
<keyword evidence="9 18" id="KW-0630">Potassium</keyword>
<evidence type="ECO:0000256" key="19">
    <source>
        <dbReference type="PIRNR" id="PIRNR017184"/>
    </source>
</evidence>
<evidence type="ECO:0000313" key="22">
    <source>
        <dbReference type="EMBL" id="SHN36051.1"/>
    </source>
</evidence>
<evidence type="ECO:0000256" key="11">
    <source>
        <dbReference type="ARBA" id="ARBA00023235"/>
    </source>
</evidence>
<feature type="binding site" evidence="18">
    <location>
        <begin position="131"/>
        <end position="137"/>
    </location>
    <ligand>
        <name>(6S)-NADPHX</name>
        <dbReference type="ChEBI" id="CHEBI:64076"/>
    </ligand>
</feature>
<comment type="caution">
    <text evidence="18">Lacks conserved residue(s) required for the propagation of feature annotation.</text>
</comment>
<accession>A0A1M7QVU2</accession>
<evidence type="ECO:0000313" key="23">
    <source>
        <dbReference type="Proteomes" id="UP000184440"/>
    </source>
</evidence>
<evidence type="ECO:0000256" key="7">
    <source>
        <dbReference type="ARBA" id="ARBA00022840"/>
    </source>
</evidence>
<dbReference type="PROSITE" id="PS51383">
    <property type="entry name" value="YJEF_C_3"/>
    <property type="match status" value="1"/>
</dbReference>
<dbReference type="InterPro" id="IPR029056">
    <property type="entry name" value="Ribokinase-like"/>
</dbReference>
<dbReference type="EMBL" id="FRCS01000005">
    <property type="protein sequence ID" value="SHN36051.1"/>
    <property type="molecule type" value="Genomic_DNA"/>
</dbReference>
<feature type="binding site" evidence="17">
    <location>
        <position position="427"/>
    </location>
    <ligand>
        <name>AMP</name>
        <dbReference type="ChEBI" id="CHEBI:456215"/>
    </ligand>
</feature>
<dbReference type="AlphaFoldDB" id="A0A1M7QVU2"/>
<comment type="catalytic activity">
    <reaction evidence="15 17 19">
        <text>(6S)-NADHX + ADP = AMP + phosphate + NADH + H(+)</text>
        <dbReference type="Rhea" id="RHEA:32223"/>
        <dbReference type="ChEBI" id="CHEBI:15378"/>
        <dbReference type="ChEBI" id="CHEBI:43474"/>
        <dbReference type="ChEBI" id="CHEBI:57945"/>
        <dbReference type="ChEBI" id="CHEBI:64074"/>
        <dbReference type="ChEBI" id="CHEBI:456215"/>
        <dbReference type="ChEBI" id="CHEBI:456216"/>
        <dbReference type="EC" id="4.2.1.136"/>
    </reaction>
</comment>
<dbReference type="SUPFAM" id="SSF53613">
    <property type="entry name" value="Ribokinase-like"/>
    <property type="match status" value="1"/>
</dbReference>
<keyword evidence="12 17" id="KW-0456">Lyase</keyword>
<dbReference type="Pfam" id="PF03853">
    <property type="entry name" value="YjeF_N"/>
    <property type="match status" value="1"/>
</dbReference>
<dbReference type="Gene3D" id="3.40.50.10260">
    <property type="entry name" value="YjeF N-terminal domain"/>
    <property type="match status" value="1"/>
</dbReference>
<evidence type="ECO:0000256" key="2">
    <source>
        <dbReference type="ARBA" id="ARBA00000909"/>
    </source>
</evidence>
<feature type="binding site" evidence="17">
    <location>
        <position position="428"/>
    </location>
    <ligand>
        <name>(6S)-NADPHX</name>
        <dbReference type="ChEBI" id="CHEBI:64076"/>
    </ligand>
</feature>
<keyword evidence="11 18" id="KW-0413">Isomerase</keyword>
<dbReference type="PROSITE" id="PS51385">
    <property type="entry name" value="YJEF_N"/>
    <property type="match status" value="1"/>
</dbReference>
<dbReference type="GO" id="GO:0046872">
    <property type="term" value="F:metal ion binding"/>
    <property type="evidence" value="ECO:0007669"/>
    <property type="project" value="UniProtKB-UniRule"/>
</dbReference>
<dbReference type="InterPro" id="IPR036652">
    <property type="entry name" value="YjeF_N_dom_sf"/>
</dbReference>
<evidence type="ECO:0000256" key="3">
    <source>
        <dbReference type="ARBA" id="ARBA00006001"/>
    </source>
</evidence>
<dbReference type="PROSITE" id="PS01050">
    <property type="entry name" value="YJEF_C_2"/>
    <property type="match status" value="1"/>
</dbReference>
<evidence type="ECO:0000256" key="9">
    <source>
        <dbReference type="ARBA" id="ARBA00022958"/>
    </source>
</evidence>
<sequence length="486" mass="48752">MSENVLTGAWPVKAIRAAEREAMAHLPSGGLMRRAAAGLARRCAALLADAGGVYGARVVLLVGGGDNGGDALYAGAALARRGAVVRAVAGVQDERVHRAGLAALRAAGGRLVELTDLRDRPPVLVVDGLLGIGGHGGLRPDAARLASAADEWRANGAVLVAVDLPSGVDADTGEVAGAAITADVTVAFGSLKTGLLAGDGAVRAGLVEVVDIGLSFPEPPAARLVTAEAVSDWWPRPGPNDDKYTRGVVGIAAGSEQYPGAAILSTGGALSGPAGYVRYAGAARDAVRTAHPEVVSARSVAEAGRAQAWVVGSGLGTDDDAADAVRWVLSTDLPVLLDADGLTIVSRDLHLLRDRRAPTVLTPHDREFARLAGDVGPDRIDAARRAARDLGATVLLKGYRTVIAGPDDGPAYVVAAGVPELATAGTGDVLSGVIGSLLAGGLAPAEAAAAGAFVHGIAGRLASEAGPVVASRVLGRLPEAVGRVVS</sequence>
<dbReference type="InterPro" id="IPR017953">
    <property type="entry name" value="Carbohydrate_kinase_pred_CS"/>
</dbReference>
<name>A0A1M7QVU2_9ACTN</name>
<keyword evidence="23" id="KW-1185">Reference proteome</keyword>
<dbReference type="EC" id="5.1.99.6" evidence="19"/>
<comment type="subunit">
    <text evidence="17">Homotetramer.</text>
</comment>
<feature type="binding site" evidence="18">
    <location>
        <position position="127"/>
    </location>
    <ligand>
        <name>K(+)</name>
        <dbReference type="ChEBI" id="CHEBI:29103"/>
    </ligand>
</feature>
<dbReference type="PIRSF" id="PIRSF017184">
    <property type="entry name" value="Nnr"/>
    <property type="match status" value="1"/>
</dbReference>
<feature type="binding site" evidence="18">
    <location>
        <begin position="66"/>
        <end position="70"/>
    </location>
    <ligand>
        <name>(6S)-NADPHX</name>
        <dbReference type="ChEBI" id="CHEBI:64076"/>
    </ligand>
</feature>
<comment type="catalytic activity">
    <reaction evidence="2 18 19">
        <text>(6R)-NADPHX = (6S)-NADPHX</text>
        <dbReference type="Rhea" id="RHEA:32227"/>
        <dbReference type="ChEBI" id="CHEBI:64076"/>
        <dbReference type="ChEBI" id="CHEBI:64077"/>
        <dbReference type="EC" id="5.1.99.6"/>
    </reaction>
</comment>
<gene>
    <name evidence="17" type="primary">nnrD</name>
    <name evidence="18" type="synonym">nnrE</name>
    <name evidence="22" type="ORF">SAMN05443668_105475</name>
</gene>
<comment type="cofactor">
    <cofactor evidence="18 19">
        <name>K(+)</name>
        <dbReference type="ChEBI" id="CHEBI:29103"/>
    </cofactor>
    <text evidence="18 19">Binds 1 potassium ion per subunit.</text>
</comment>
<dbReference type="GO" id="GO:0052855">
    <property type="term" value="F:ADP-dependent NAD(P)H-hydrate dehydratase activity"/>
    <property type="evidence" value="ECO:0007669"/>
    <property type="project" value="UniProtKB-UniRule"/>
</dbReference>
<comment type="function">
    <text evidence="17">Catalyzes the dehydration of the S-form of NAD(P)HX at the expense of ADP, which is converted to AMP. Together with NAD(P)HX epimerase, which catalyzes the epimerization of the S- and R-forms, the enzyme allows the repair of both epimers of NAD(P)HX, a damaged form of NAD(P)H that is a result of enzymatic or heat-dependent hydration.</text>
</comment>
<dbReference type="HAMAP" id="MF_01966">
    <property type="entry name" value="NADHX_epimerase"/>
    <property type="match status" value="1"/>
</dbReference>
<dbReference type="Gene3D" id="3.40.1190.20">
    <property type="match status" value="1"/>
</dbReference>
<dbReference type="GO" id="GO:0110051">
    <property type="term" value="P:metabolite repair"/>
    <property type="evidence" value="ECO:0007669"/>
    <property type="project" value="TreeGrafter"/>
</dbReference>
<keyword evidence="6 17" id="KW-0547">Nucleotide-binding</keyword>
<feature type="domain" description="YjeF N-terminal" evidence="21">
    <location>
        <begin position="15"/>
        <end position="220"/>
    </location>
</feature>
<keyword evidence="5 18" id="KW-0479">Metal-binding</keyword>
<dbReference type="SUPFAM" id="SSF64153">
    <property type="entry name" value="YjeF N-terminal domain-like"/>
    <property type="match status" value="1"/>
</dbReference>
<comment type="similarity">
    <text evidence="4 19">In the C-terminal section; belongs to the NnrD/CARKD family.</text>
</comment>
<keyword evidence="8 17" id="KW-0521">NADP</keyword>
<reference evidence="22 23" key="1">
    <citation type="submission" date="2016-11" db="EMBL/GenBank/DDBJ databases">
        <authorList>
            <person name="Jaros S."/>
            <person name="Januszkiewicz K."/>
            <person name="Wedrychowicz H."/>
        </authorList>
    </citation>
    <scope>NUCLEOTIDE SEQUENCE [LARGE SCALE GENOMIC DNA]</scope>
    <source>
        <strain evidence="22 23">DSM 46144</strain>
    </source>
</reference>
<evidence type="ECO:0000256" key="6">
    <source>
        <dbReference type="ARBA" id="ARBA00022741"/>
    </source>
</evidence>
<comment type="catalytic activity">
    <reaction evidence="16 17 19">
        <text>(6S)-NADPHX + ADP = AMP + phosphate + NADPH + H(+)</text>
        <dbReference type="Rhea" id="RHEA:32235"/>
        <dbReference type="ChEBI" id="CHEBI:15378"/>
        <dbReference type="ChEBI" id="CHEBI:43474"/>
        <dbReference type="ChEBI" id="CHEBI:57783"/>
        <dbReference type="ChEBI" id="CHEBI:64076"/>
        <dbReference type="ChEBI" id="CHEBI:456215"/>
        <dbReference type="ChEBI" id="CHEBI:456216"/>
        <dbReference type="EC" id="4.2.1.136"/>
    </reaction>
</comment>
<evidence type="ECO:0000256" key="12">
    <source>
        <dbReference type="ARBA" id="ARBA00023239"/>
    </source>
</evidence>
<evidence type="ECO:0000256" key="10">
    <source>
        <dbReference type="ARBA" id="ARBA00023027"/>
    </source>
</evidence>
<dbReference type="Proteomes" id="UP000184440">
    <property type="component" value="Unassembled WGS sequence"/>
</dbReference>
<dbReference type="GO" id="GO:0005524">
    <property type="term" value="F:ATP binding"/>
    <property type="evidence" value="ECO:0007669"/>
    <property type="project" value="UniProtKB-UniRule"/>
</dbReference>
<evidence type="ECO:0000256" key="4">
    <source>
        <dbReference type="ARBA" id="ARBA00009524"/>
    </source>
</evidence>
<dbReference type="PANTHER" id="PTHR12592:SF0">
    <property type="entry name" value="ATP-DEPENDENT (S)-NAD(P)H-HYDRATE DEHYDRATASE"/>
    <property type="match status" value="1"/>
</dbReference>
<evidence type="ECO:0000256" key="17">
    <source>
        <dbReference type="HAMAP-Rule" id="MF_01965"/>
    </source>
</evidence>
<feature type="binding site" evidence="18">
    <location>
        <position position="166"/>
    </location>
    <ligand>
        <name>K(+)</name>
        <dbReference type="ChEBI" id="CHEBI:29103"/>
    </ligand>
</feature>
<comment type="function">
    <text evidence="14 19">Bifunctional enzyme that catalyzes the epimerization of the S- and R-forms of NAD(P)HX and the dehydration of the S-form of NAD(P)HX at the expense of ADP, which is converted to AMP. This allows the repair of both epimers of NAD(P)HX, a damaged form of NAD(P)H that is a result of enzymatic or heat-dependent hydration.</text>
</comment>
<comment type="cofactor">
    <cofactor evidence="17">
        <name>Mg(2+)</name>
        <dbReference type="ChEBI" id="CHEBI:18420"/>
    </cofactor>
</comment>
<proteinExistence type="inferred from homology"/>
<evidence type="ECO:0000256" key="8">
    <source>
        <dbReference type="ARBA" id="ARBA00022857"/>
    </source>
</evidence>
<dbReference type="EC" id="4.2.1.136" evidence="19"/>
<evidence type="ECO:0000256" key="13">
    <source>
        <dbReference type="ARBA" id="ARBA00023268"/>
    </source>
</evidence>
<dbReference type="PROSITE" id="PS01049">
    <property type="entry name" value="YJEF_C_1"/>
    <property type="match status" value="1"/>
</dbReference>
<feature type="binding site" evidence="17">
    <location>
        <position position="261"/>
    </location>
    <ligand>
        <name>(6S)-NADPHX</name>
        <dbReference type="ChEBI" id="CHEBI:64076"/>
    </ligand>
</feature>
<feature type="domain" description="YjeF C-terminal" evidence="20">
    <location>
        <begin position="226"/>
        <end position="484"/>
    </location>
</feature>
<keyword evidence="22" id="KW-0418">Kinase</keyword>
<comment type="similarity">
    <text evidence="3 19">In the N-terminal section; belongs to the NnrE/AIBP family.</text>
</comment>
<evidence type="ECO:0000256" key="15">
    <source>
        <dbReference type="ARBA" id="ARBA00048238"/>
    </source>
</evidence>
<keyword evidence="10 17" id="KW-0520">NAD</keyword>
<feature type="binding site" evidence="18">
    <location>
        <position position="67"/>
    </location>
    <ligand>
        <name>K(+)</name>
        <dbReference type="ChEBI" id="CHEBI:29103"/>
    </ligand>
</feature>
<dbReference type="Pfam" id="PF01256">
    <property type="entry name" value="Carb_kinase"/>
    <property type="match status" value="1"/>
</dbReference>
<dbReference type="GO" id="GO:0016301">
    <property type="term" value="F:kinase activity"/>
    <property type="evidence" value="ECO:0007669"/>
    <property type="project" value="UniProtKB-KW"/>
</dbReference>
<evidence type="ECO:0000256" key="18">
    <source>
        <dbReference type="HAMAP-Rule" id="MF_01966"/>
    </source>
</evidence>
<keyword evidence="22" id="KW-0808">Transferase</keyword>
<feature type="binding site" evidence="17">
    <location>
        <position position="364"/>
    </location>
    <ligand>
        <name>(6S)-NADPHX</name>
        <dbReference type="ChEBI" id="CHEBI:64076"/>
    </ligand>
</feature>
<dbReference type="InterPro" id="IPR000631">
    <property type="entry name" value="CARKD"/>
</dbReference>
<evidence type="ECO:0000256" key="16">
    <source>
        <dbReference type="ARBA" id="ARBA00049209"/>
    </source>
</evidence>
<protein>
    <recommendedName>
        <fullName evidence="19">Bifunctional NAD(P)H-hydrate repair enzyme</fullName>
    </recommendedName>
    <alternativeName>
        <fullName evidence="19">Nicotinamide nucleotide repair protein</fullName>
    </alternativeName>
    <domain>
        <recommendedName>
            <fullName evidence="19">ADP-dependent (S)-NAD(P)H-hydrate dehydratase</fullName>
            <ecNumber evidence="19">4.2.1.136</ecNumber>
        </recommendedName>
        <alternativeName>
            <fullName evidence="19">ADP-dependent NAD(P)HX dehydratase</fullName>
        </alternativeName>
    </domain>
    <domain>
        <recommendedName>
            <fullName evidence="19">NAD(P)H-hydrate epimerase</fullName>
            <ecNumber evidence="19">5.1.99.6</ecNumber>
        </recommendedName>
    </domain>
</protein>
<feature type="binding site" evidence="17">
    <location>
        <position position="314"/>
    </location>
    <ligand>
        <name>(6S)-NADPHX</name>
        <dbReference type="ChEBI" id="CHEBI:64076"/>
    </ligand>
</feature>
<feature type="binding site" evidence="18">
    <location>
        <position position="163"/>
    </location>
    <ligand>
        <name>(6S)-NADPHX</name>
        <dbReference type="ChEBI" id="CHEBI:64076"/>
    </ligand>
</feature>
<keyword evidence="7 17" id="KW-0067">ATP-binding</keyword>
<dbReference type="CDD" id="cd01171">
    <property type="entry name" value="YXKO-related"/>
    <property type="match status" value="1"/>
</dbReference>
<evidence type="ECO:0000256" key="1">
    <source>
        <dbReference type="ARBA" id="ARBA00000013"/>
    </source>
</evidence>
<evidence type="ECO:0000256" key="5">
    <source>
        <dbReference type="ARBA" id="ARBA00022723"/>
    </source>
</evidence>
<dbReference type="HAMAP" id="MF_01965">
    <property type="entry name" value="NADHX_dehydratase"/>
    <property type="match status" value="1"/>
</dbReference>
<dbReference type="GO" id="GO:0046496">
    <property type="term" value="P:nicotinamide nucleotide metabolic process"/>
    <property type="evidence" value="ECO:0007669"/>
    <property type="project" value="UniProtKB-UniRule"/>
</dbReference>
<comment type="similarity">
    <text evidence="17">Belongs to the NnrD/CARKD family.</text>
</comment>
<dbReference type="NCBIfam" id="TIGR00196">
    <property type="entry name" value="yjeF_cterm"/>
    <property type="match status" value="1"/>
</dbReference>
<evidence type="ECO:0000256" key="14">
    <source>
        <dbReference type="ARBA" id="ARBA00025153"/>
    </source>
</evidence>
<feature type="binding site" evidence="17">
    <location>
        <begin position="397"/>
        <end position="401"/>
    </location>
    <ligand>
        <name>AMP</name>
        <dbReference type="ChEBI" id="CHEBI:456215"/>
    </ligand>
</feature>
<keyword evidence="13" id="KW-0511">Multifunctional enzyme</keyword>
<comment type="similarity">
    <text evidence="18">Belongs to the NnrE/AIBP family.</text>
</comment>
<evidence type="ECO:0000259" key="21">
    <source>
        <dbReference type="PROSITE" id="PS51385"/>
    </source>
</evidence>
<organism evidence="22 23">
    <name type="scientific">Cryptosporangium aurantiacum</name>
    <dbReference type="NCBI Taxonomy" id="134849"/>
    <lineage>
        <taxon>Bacteria</taxon>
        <taxon>Bacillati</taxon>
        <taxon>Actinomycetota</taxon>
        <taxon>Actinomycetes</taxon>
        <taxon>Cryptosporangiales</taxon>
        <taxon>Cryptosporangiaceae</taxon>
        <taxon>Cryptosporangium</taxon>
    </lineage>
</organism>
<dbReference type="GO" id="GO:0052856">
    <property type="term" value="F:NAD(P)HX epimerase activity"/>
    <property type="evidence" value="ECO:0007669"/>
    <property type="project" value="UniProtKB-UniRule"/>
</dbReference>